<protein>
    <submittedName>
        <fullName evidence="3">MBL fold metallo-hydrolase</fullName>
    </submittedName>
</protein>
<accession>A0AAW7XL32</accession>
<reference evidence="3" key="1">
    <citation type="submission" date="2023-07" db="EMBL/GenBank/DDBJ databases">
        <title>Genome content predicts the carbon catabolic preferences of heterotrophic bacteria.</title>
        <authorList>
            <person name="Gralka M."/>
        </authorList>
    </citation>
    <scope>NUCLEOTIDE SEQUENCE</scope>
    <source>
        <strain evidence="3">I2M16</strain>
    </source>
</reference>
<proteinExistence type="predicted"/>
<feature type="signal peptide" evidence="1">
    <location>
        <begin position="1"/>
        <end position="19"/>
    </location>
</feature>
<dbReference type="PANTHER" id="PTHR42951:SF14">
    <property type="entry name" value="METALLO-BETA-LACTAMASE SUPERFAMILY PROTEIN"/>
    <property type="match status" value="1"/>
</dbReference>
<sequence>MKKILVVLISVFIAQFAIADQKNGLTLDVYTADSGSFGVNATLVYGEKEALLVDTGFTKADALRIAAKVLDSKKTLKTIFISQADPDYYFGAEALHGIFPDAEIITTAAVKEAIEKKLEGKLAFWGPKMGANAPVKPIIPAVYDGSSLLVDGHIVEIIKTEDVLAHRPYLWIPEKKAVLGNVAVFGNIHPWMADAQSVEMQDAWKDQLNEMLALSPSVVIPGHMTPETKLTSEAFKFTLNYINDFQEAKAASQNSAEMIEIMTTKYPNAAGLLNLNIAAKVHKGEMQW</sequence>
<dbReference type="Pfam" id="PF00753">
    <property type="entry name" value="Lactamase_B"/>
    <property type="match status" value="1"/>
</dbReference>
<feature type="domain" description="Metallo-beta-lactamase" evidence="2">
    <location>
        <begin position="38"/>
        <end position="223"/>
    </location>
</feature>
<keyword evidence="1" id="KW-0732">Signal</keyword>
<comment type="caution">
    <text evidence="3">The sequence shown here is derived from an EMBL/GenBank/DDBJ whole genome shotgun (WGS) entry which is preliminary data.</text>
</comment>
<evidence type="ECO:0000259" key="2">
    <source>
        <dbReference type="SMART" id="SM00849"/>
    </source>
</evidence>
<name>A0AAW7XL32_9GAMM</name>
<evidence type="ECO:0000313" key="3">
    <source>
        <dbReference type="EMBL" id="MDO6453979.1"/>
    </source>
</evidence>
<dbReference type="PANTHER" id="PTHR42951">
    <property type="entry name" value="METALLO-BETA-LACTAMASE DOMAIN-CONTAINING"/>
    <property type="match status" value="1"/>
</dbReference>
<dbReference type="AlphaFoldDB" id="A0AAW7XL32"/>
<evidence type="ECO:0000256" key="1">
    <source>
        <dbReference type="SAM" id="SignalP"/>
    </source>
</evidence>
<dbReference type="RefSeq" id="WP_303550419.1">
    <property type="nucleotide sequence ID" value="NZ_JAUOPG010000006.1"/>
</dbReference>
<evidence type="ECO:0000313" key="4">
    <source>
        <dbReference type="Proteomes" id="UP001169862"/>
    </source>
</evidence>
<gene>
    <name evidence="3" type="ORF">Q4490_10425</name>
</gene>
<organism evidence="3 4">
    <name type="scientific">Neptunomonas phycophila</name>
    <dbReference type="NCBI Taxonomy" id="1572645"/>
    <lineage>
        <taxon>Bacteria</taxon>
        <taxon>Pseudomonadati</taxon>
        <taxon>Pseudomonadota</taxon>
        <taxon>Gammaproteobacteria</taxon>
        <taxon>Oceanospirillales</taxon>
        <taxon>Oceanospirillaceae</taxon>
        <taxon>Neptunomonas</taxon>
    </lineage>
</organism>
<dbReference type="Proteomes" id="UP001169862">
    <property type="component" value="Unassembled WGS sequence"/>
</dbReference>
<dbReference type="Gene3D" id="3.60.15.10">
    <property type="entry name" value="Ribonuclease Z/Hydroxyacylglutathione hydrolase-like"/>
    <property type="match status" value="1"/>
</dbReference>
<dbReference type="SMART" id="SM00849">
    <property type="entry name" value="Lactamase_B"/>
    <property type="match status" value="1"/>
</dbReference>
<feature type="chain" id="PRO_5043644987" evidence="1">
    <location>
        <begin position="20"/>
        <end position="288"/>
    </location>
</feature>
<dbReference type="InterPro" id="IPR001279">
    <property type="entry name" value="Metallo-B-lactamas"/>
</dbReference>
<dbReference type="InterPro" id="IPR036866">
    <property type="entry name" value="RibonucZ/Hydroxyglut_hydro"/>
</dbReference>
<dbReference type="SUPFAM" id="SSF56281">
    <property type="entry name" value="Metallo-hydrolase/oxidoreductase"/>
    <property type="match status" value="1"/>
</dbReference>
<dbReference type="EMBL" id="JAUOPG010000006">
    <property type="protein sequence ID" value="MDO6453979.1"/>
    <property type="molecule type" value="Genomic_DNA"/>
</dbReference>
<dbReference type="CDD" id="cd07739">
    <property type="entry name" value="metallo-hydrolase-like_MBL-fold"/>
    <property type="match status" value="1"/>
</dbReference>
<dbReference type="InterPro" id="IPR050855">
    <property type="entry name" value="NDM-1-like"/>
</dbReference>